<feature type="domain" description="LysM" evidence="3">
    <location>
        <begin position="350"/>
        <end position="395"/>
    </location>
</feature>
<dbReference type="Gene3D" id="3.20.20.370">
    <property type="entry name" value="Glycoside hydrolase/deacetylase"/>
    <property type="match status" value="1"/>
</dbReference>
<dbReference type="InterPro" id="IPR011330">
    <property type="entry name" value="Glyco_hydro/deAcase_b/a-brl"/>
</dbReference>
<evidence type="ECO:0000256" key="1">
    <source>
        <dbReference type="SAM" id="Phobius"/>
    </source>
</evidence>
<dbReference type="EMBL" id="SIDB01000013">
    <property type="protein sequence ID" value="KAI3424242.1"/>
    <property type="molecule type" value="Genomic_DNA"/>
</dbReference>
<keyword evidence="1" id="KW-0812">Transmembrane</keyword>
<dbReference type="SUPFAM" id="SSF88713">
    <property type="entry name" value="Glycoside hydrolase/deacetylase"/>
    <property type="match status" value="1"/>
</dbReference>
<name>A0A9D4TFE7_CHLVU</name>
<organism evidence="4 5">
    <name type="scientific">Chlorella vulgaris</name>
    <name type="common">Green alga</name>
    <dbReference type="NCBI Taxonomy" id="3077"/>
    <lineage>
        <taxon>Eukaryota</taxon>
        <taxon>Viridiplantae</taxon>
        <taxon>Chlorophyta</taxon>
        <taxon>core chlorophytes</taxon>
        <taxon>Trebouxiophyceae</taxon>
        <taxon>Chlorellales</taxon>
        <taxon>Chlorellaceae</taxon>
        <taxon>Chlorella clade</taxon>
        <taxon>Chlorella</taxon>
    </lineage>
</organism>
<evidence type="ECO:0000313" key="5">
    <source>
        <dbReference type="Proteomes" id="UP001055712"/>
    </source>
</evidence>
<sequence length="534" mass="57146">MRLRSAALVAALLLVGASTAAAAYTCDAATCPTASCACASTSPPGGLDSKDIPMFVLLTHDDAVNTMQNRVVRTVTDGYKNKNGCNVPATWFTMKGKTNCTFVQQLVKDNHEIAGHTLDHLRLAPNVTDEEMKRQVEGVKTFLVDVCGVPAEKFKGFRAPYLVHSERLRNILQEAGYEYDSSIIEPFNTATSPSWADRTFPYSMDAGIPQDCAWTSDPDTSCSANEKHPGLWEVPVWLLPNAAGENAFSMDPEAASADDLFNLLKTDFDAAYNGNRAPFPVFVHAPWFTTKNTEGVLKFMDYATKKDDVWFVTMSQLLDWMKNPVPASQVGNRLTCDLVELTPPTLDYCRQYKVGPQEDIWTVGGKWGVSTDEELVALNPGINQWNIAEGTIMKLPPWDDRCEKKGAAFFPDANWYSPVYIQKTWAPAPAPSEPVKATVPAPAPAPDAVAVPAPSVDVDAPAPAPATADAAAASAPAPAVVEVPTPISDATGPAITTPGENAPVPIDARSGAVSYGVSAAALLMAGVAALCLLL</sequence>
<proteinExistence type="predicted"/>
<dbReference type="GO" id="GO:0016810">
    <property type="term" value="F:hydrolase activity, acting on carbon-nitrogen (but not peptide) bonds"/>
    <property type="evidence" value="ECO:0007669"/>
    <property type="project" value="InterPro"/>
</dbReference>
<keyword evidence="1" id="KW-1133">Transmembrane helix</keyword>
<dbReference type="InterPro" id="IPR018392">
    <property type="entry name" value="LysM"/>
</dbReference>
<dbReference type="OrthoDB" id="504708at2759"/>
<protein>
    <recommendedName>
        <fullName evidence="3">LysM domain-containing protein</fullName>
    </recommendedName>
</protein>
<feature type="signal peptide" evidence="2">
    <location>
        <begin position="1"/>
        <end position="22"/>
    </location>
</feature>
<reference evidence="4" key="2">
    <citation type="submission" date="2020-11" db="EMBL/GenBank/DDBJ databases">
        <authorList>
            <person name="Cecchin M."/>
            <person name="Marcolungo L."/>
            <person name="Rossato M."/>
            <person name="Girolomoni L."/>
            <person name="Cosentino E."/>
            <person name="Cuine S."/>
            <person name="Li-Beisson Y."/>
            <person name="Delledonne M."/>
            <person name="Ballottari M."/>
        </authorList>
    </citation>
    <scope>NUCLEOTIDE SEQUENCE</scope>
    <source>
        <strain evidence="4">211/11P</strain>
        <tissue evidence="4">Whole cell</tissue>
    </source>
</reference>
<gene>
    <name evidence="4" type="ORF">D9Q98_009598</name>
</gene>
<dbReference type="InterPro" id="IPR002509">
    <property type="entry name" value="NODB_dom"/>
</dbReference>
<comment type="caution">
    <text evidence="4">The sequence shown here is derived from an EMBL/GenBank/DDBJ whole genome shotgun (WGS) entry which is preliminary data.</text>
</comment>
<keyword evidence="5" id="KW-1185">Reference proteome</keyword>
<reference evidence="4" key="1">
    <citation type="journal article" date="2019" name="Plant J.">
        <title>Chlorella vulgaris genome assembly and annotation reveals the molecular basis for metabolic acclimation to high light conditions.</title>
        <authorList>
            <person name="Cecchin M."/>
            <person name="Marcolungo L."/>
            <person name="Rossato M."/>
            <person name="Girolomoni L."/>
            <person name="Cosentino E."/>
            <person name="Cuine S."/>
            <person name="Li-Beisson Y."/>
            <person name="Delledonne M."/>
            <person name="Ballottari M."/>
        </authorList>
    </citation>
    <scope>NUCLEOTIDE SEQUENCE</scope>
    <source>
        <strain evidence="4">211/11P</strain>
    </source>
</reference>
<accession>A0A9D4TFE7</accession>
<dbReference type="AlphaFoldDB" id="A0A9D4TFE7"/>
<keyword evidence="1" id="KW-0472">Membrane</keyword>
<dbReference type="Proteomes" id="UP001055712">
    <property type="component" value="Unassembled WGS sequence"/>
</dbReference>
<feature type="transmembrane region" description="Helical" evidence="1">
    <location>
        <begin position="512"/>
        <end position="533"/>
    </location>
</feature>
<dbReference type="PROSITE" id="PS51782">
    <property type="entry name" value="LYSM"/>
    <property type="match status" value="1"/>
</dbReference>
<dbReference type="PANTHER" id="PTHR45985">
    <property type="match status" value="1"/>
</dbReference>
<dbReference type="Pfam" id="PF01522">
    <property type="entry name" value="Polysacc_deac_1"/>
    <property type="match status" value="1"/>
</dbReference>
<evidence type="ECO:0000256" key="2">
    <source>
        <dbReference type="SAM" id="SignalP"/>
    </source>
</evidence>
<dbReference type="PANTHER" id="PTHR45985:SF3">
    <property type="entry name" value="CHITIN DEACETYLASE-LIKE 4"/>
    <property type="match status" value="1"/>
</dbReference>
<evidence type="ECO:0000313" key="4">
    <source>
        <dbReference type="EMBL" id="KAI3424242.1"/>
    </source>
</evidence>
<keyword evidence="2" id="KW-0732">Signal</keyword>
<dbReference type="InterPro" id="IPR052740">
    <property type="entry name" value="CE4"/>
</dbReference>
<dbReference type="GO" id="GO:0005975">
    <property type="term" value="P:carbohydrate metabolic process"/>
    <property type="evidence" value="ECO:0007669"/>
    <property type="project" value="InterPro"/>
</dbReference>
<evidence type="ECO:0000259" key="3">
    <source>
        <dbReference type="PROSITE" id="PS51782"/>
    </source>
</evidence>
<dbReference type="CDD" id="cd10919">
    <property type="entry name" value="CE4_CDA_like"/>
    <property type="match status" value="1"/>
</dbReference>
<feature type="chain" id="PRO_5039258007" description="LysM domain-containing protein" evidence="2">
    <location>
        <begin position="23"/>
        <end position="534"/>
    </location>
</feature>